<dbReference type="PROSITE" id="PS52016">
    <property type="entry name" value="TONB_DEPENDENT_REC_3"/>
    <property type="match status" value="1"/>
</dbReference>
<dbReference type="NCBIfam" id="TIGR04056">
    <property type="entry name" value="OMP_RagA_SusC"/>
    <property type="match status" value="1"/>
</dbReference>
<evidence type="ECO:0000256" key="5">
    <source>
        <dbReference type="ARBA" id="ARBA00023136"/>
    </source>
</evidence>
<keyword evidence="10" id="KW-0675">Receptor</keyword>
<dbReference type="NCBIfam" id="TIGR04057">
    <property type="entry name" value="SusC_RagA_signa"/>
    <property type="match status" value="1"/>
</dbReference>
<evidence type="ECO:0000256" key="1">
    <source>
        <dbReference type="ARBA" id="ARBA00004571"/>
    </source>
</evidence>
<dbReference type="InterPro" id="IPR039426">
    <property type="entry name" value="TonB-dep_rcpt-like"/>
</dbReference>
<dbReference type="AlphaFoldDB" id="A0A926XWI0"/>
<feature type="signal peptide" evidence="8">
    <location>
        <begin position="1"/>
        <end position="21"/>
    </location>
</feature>
<dbReference type="GO" id="GO:0009279">
    <property type="term" value="C:cell outer membrane"/>
    <property type="evidence" value="ECO:0007669"/>
    <property type="project" value="UniProtKB-SubCell"/>
</dbReference>
<keyword evidence="5 7" id="KW-0472">Membrane</keyword>
<evidence type="ECO:0000256" key="2">
    <source>
        <dbReference type="ARBA" id="ARBA00022448"/>
    </source>
</evidence>
<feature type="chain" id="PRO_5036713743" evidence="8">
    <location>
        <begin position="22"/>
        <end position="1020"/>
    </location>
</feature>
<dbReference type="Gene3D" id="2.60.40.1120">
    <property type="entry name" value="Carboxypeptidase-like, regulatory domain"/>
    <property type="match status" value="1"/>
</dbReference>
<keyword evidence="3 7" id="KW-1134">Transmembrane beta strand</keyword>
<keyword evidence="8" id="KW-0732">Signal</keyword>
<sequence>MRHKLLLFCALFLYNLSTSWAQTRQISGKVTDEATKDLPGVSIVVKGTQRGTVTDASGQYKLAIPDAGPVAVTFSFVGYQTQEVNVADQATLNVSLKPNDNSLEEVVVVGYGTQKKKDLTGAISTIGSQEVAGRQTIQISEALQGSIAGVSVTRSSAAPGSSSSILIRGITTIGTNSPLVIVDGVPVSSIDNVNPNDVENITVLKDASSAAIYGSRGAAGVILVTTKRAKNGQSSLEYNYEYGIQRPTAQPSYVGVQDYMRYFNEQSTNDGASTGPYSQALITSYLDSNRVSPDRFPNTDWQKAILTRSTAPRIRHDLVFTMGTGKIKTKASLGYSNAGAFYDNRKYERYLFRVNNDLQVNDKVNVNLDVFFKRTNNDGNANELLSSNAFNPIYEARVMPPIYDDVYSDGRLALGKDGRNPLAQIRDGGFSQTRSNQIGGRMLFNYKPINGLTLTALVAPVFDLDKSKYFSKQIRFTNPNGTLSTVVNQARTTLSEGRTEGFSVNGQLLANYAREIKGVHSVDVLVGFEENYRSYESLNASRGGFALTDFPYLNAGSTELRDNLGSADASGLHSFFGRLQYNFKDKYFIQGNLRSDRSSRFASQYRQAVFPSVSVGWTLSEESFLKNNNWLSFLKLRGSWGEAGNERLLDRNNNPAYYPYQATVDFSQALFYQNGSVVPLTGAGQQVYAVENITWETSRTTDVGLDAAFLNNRLTVTADYYQKQTRNILLPLDIPLYIGYDKPNQNAGVMNVRGWELELGWRDRVGKLTYSVAANLSDARSTVGDLKGTEFLGDMVTRNGSEYNEWFGYRSAGLFQTQDELSGAPVLTATTKPGDVRYVDTNKDGKITTDDKVLLGGSLPRYLYGGNIRLDYQGFDFSVAFQGVGKRQSRLPAEVNQPFAEAFGNMPADMVGKFWSLNNTAEQNRLATFPRLSRTSNASNYALSDYWLINGSYFRTKNITLGYTLKNDLMKRAGVQTLRLYVSANDLFSVSKFPKYLDPESGNYAYPIVTTLLAGATIKF</sequence>
<feature type="domain" description="TonB-dependent receptor plug" evidence="9">
    <location>
        <begin position="115"/>
        <end position="221"/>
    </location>
</feature>
<dbReference type="Pfam" id="PF07715">
    <property type="entry name" value="Plug"/>
    <property type="match status" value="1"/>
</dbReference>
<name>A0A926XWI0_9BACT</name>
<keyword evidence="6 7" id="KW-0998">Cell outer membrane</keyword>
<evidence type="ECO:0000256" key="3">
    <source>
        <dbReference type="ARBA" id="ARBA00022452"/>
    </source>
</evidence>
<evidence type="ECO:0000256" key="4">
    <source>
        <dbReference type="ARBA" id="ARBA00022692"/>
    </source>
</evidence>
<dbReference type="InterPro" id="IPR012910">
    <property type="entry name" value="Plug_dom"/>
</dbReference>
<evidence type="ECO:0000313" key="10">
    <source>
        <dbReference type="EMBL" id="MBD2701365.1"/>
    </source>
</evidence>
<dbReference type="Pfam" id="PF13715">
    <property type="entry name" value="CarbopepD_reg_2"/>
    <property type="match status" value="1"/>
</dbReference>
<evidence type="ECO:0000259" key="9">
    <source>
        <dbReference type="Pfam" id="PF07715"/>
    </source>
</evidence>
<dbReference type="SUPFAM" id="SSF49464">
    <property type="entry name" value="Carboxypeptidase regulatory domain-like"/>
    <property type="match status" value="1"/>
</dbReference>
<dbReference type="InterPro" id="IPR008969">
    <property type="entry name" value="CarboxyPept-like_regulatory"/>
</dbReference>
<dbReference type="InterPro" id="IPR037066">
    <property type="entry name" value="Plug_dom_sf"/>
</dbReference>
<evidence type="ECO:0000313" key="11">
    <source>
        <dbReference type="Proteomes" id="UP000598820"/>
    </source>
</evidence>
<accession>A0A926XWI0</accession>
<dbReference type="Gene3D" id="2.40.170.20">
    <property type="entry name" value="TonB-dependent receptor, beta-barrel domain"/>
    <property type="match status" value="1"/>
</dbReference>
<dbReference type="Proteomes" id="UP000598820">
    <property type="component" value="Unassembled WGS sequence"/>
</dbReference>
<evidence type="ECO:0000256" key="8">
    <source>
        <dbReference type="SAM" id="SignalP"/>
    </source>
</evidence>
<proteinExistence type="inferred from homology"/>
<gene>
    <name evidence="10" type="ORF">IC229_12000</name>
</gene>
<keyword evidence="11" id="KW-1185">Reference proteome</keyword>
<evidence type="ECO:0000256" key="7">
    <source>
        <dbReference type="PROSITE-ProRule" id="PRU01360"/>
    </source>
</evidence>
<comment type="caution">
    <text evidence="10">The sequence shown here is derived from an EMBL/GenBank/DDBJ whole genome shotgun (WGS) entry which is preliminary data.</text>
</comment>
<dbReference type="RefSeq" id="WP_190887222.1">
    <property type="nucleotide sequence ID" value="NZ_JACWZY010000008.1"/>
</dbReference>
<keyword evidence="2 7" id="KW-0813">Transport</keyword>
<dbReference type="InterPro" id="IPR023997">
    <property type="entry name" value="TonB-dep_OMP_SusC/RagA_CS"/>
</dbReference>
<keyword evidence="4 7" id="KW-0812">Transmembrane</keyword>
<evidence type="ECO:0000256" key="6">
    <source>
        <dbReference type="ARBA" id="ARBA00023237"/>
    </source>
</evidence>
<organism evidence="10 11">
    <name type="scientific">Spirosoma profusum</name>
    <dbReference type="NCBI Taxonomy" id="2771354"/>
    <lineage>
        <taxon>Bacteria</taxon>
        <taxon>Pseudomonadati</taxon>
        <taxon>Bacteroidota</taxon>
        <taxon>Cytophagia</taxon>
        <taxon>Cytophagales</taxon>
        <taxon>Cytophagaceae</taxon>
        <taxon>Spirosoma</taxon>
    </lineage>
</organism>
<dbReference type="FunFam" id="2.170.130.10:FF:000008">
    <property type="entry name" value="SusC/RagA family TonB-linked outer membrane protein"/>
    <property type="match status" value="1"/>
</dbReference>
<dbReference type="InterPro" id="IPR023996">
    <property type="entry name" value="TonB-dep_OMP_SusC/RagA"/>
</dbReference>
<dbReference type="SUPFAM" id="SSF56935">
    <property type="entry name" value="Porins"/>
    <property type="match status" value="1"/>
</dbReference>
<comment type="subcellular location">
    <subcellularLocation>
        <location evidence="1 7">Cell outer membrane</location>
        <topology evidence="1 7">Multi-pass membrane protein</topology>
    </subcellularLocation>
</comment>
<dbReference type="Gene3D" id="2.170.130.10">
    <property type="entry name" value="TonB-dependent receptor, plug domain"/>
    <property type="match status" value="1"/>
</dbReference>
<comment type="similarity">
    <text evidence="7">Belongs to the TonB-dependent receptor family.</text>
</comment>
<dbReference type="InterPro" id="IPR036942">
    <property type="entry name" value="Beta-barrel_TonB_sf"/>
</dbReference>
<dbReference type="EMBL" id="JACWZY010000008">
    <property type="protein sequence ID" value="MBD2701365.1"/>
    <property type="molecule type" value="Genomic_DNA"/>
</dbReference>
<reference evidence="10" key="1">
    <citation type="submission" date="2020-09" db="EMBL/GenBank/DDBJ databases">
        <authorList>
            <person name="Kim M.K."/>
        </authorList>
    </citation>
    <scope>NUCLEOTIDE SEQUENCE</scope>
    <source>
        <strain evidence="10">BT702</strain>
    </source>
</reference>
<protein>
    <submittedName>
        <fullName evidence="10">TonB-dependent receptor</fullName>
    </submittedName>
</protein>